<keyword evidence="9" id="KW-1185">Reference proteome</keyword>
<evidence type="ECO:0000259" key="5">
    <source>
        <dbReference type="Pfam" id="PF01055"/>
    </source>
</evidence>
<keyword evidence="2 4" id="KW-0378">Hydrolase</keyword>
<organism evidence="8 9">
    <name type="scientific">Akkermansia glycaniphila</name>
    <dbReference type="NCBI Taxonomy" id="1679444"/>
    <lineage>
        <taxon>Bacteria</taxon>
        <taxon>Pseudomonadati</taxon>
        <taxon>Verrucomicrobiota</taxon>
        <taxon>Verrucomicrobiia</taxon>
        <taxon>Verrucomicrobiales</taxon>
        <taxon>Akkermansiaceae</taxon>
        <taxon>Akkermansia</taxon>
    </lineage>
</organism>
<dbReference type="SUPFAM" id="SSF74650">
    <property type="entry name" value="Galactose mutarotase-like"/>
    <property type="match status" value="1"/>
</dbReference>
<dbReference type="PANTHER" id="PTHR22762">
    <property type="entry name" value="ALPHA-GLUCOSIDASE"/>
    <property type="match status" value="1"/>
</dbReference>
<dbReference type="GO" id="GO:0004553">
    <property type="term" value="F:hydrolase activity, hydrolyzing O-glycosyl compounds"/>
    <property type="evidence" value="ECO:0007669"/>
    <property type="project" value="InterPro"/>
</dbReference>
<evidence type="ECO:0000256" key="1">
    <source>
        <dbReference type="ARBA" id="ARBA00007806"/>
    </source>
</evidence>
<dbReference type="Pfam" id="PF21365">
    <property type="entry name" value="Glyco_hydro_31_3rd"/>
    <property type="match status" value="1"/>
</dbReference>
<dbReference type="InterPro" id="IPR011013">
    <property type="entry name" value="Gal_mutarotase_sf_dom"/>
</dbReference>
<dbReference type="EMBL" id="LT629973">
    <property type="protein sequence ID" value="SEH98394.1"/>
    <property type="molecule type" value="Genomic_DNA"/>
</dbReference>
<evidence type="ECO:0000313" key="9">
    <source>
        <dbReference type="Proteomes" id="UP000176204"/>
    </source>
</evidence>
<gene>
    <name evidence="8" type="ORF">PYTT_2292</name>
</gene>
<evidence type="ECO:0000256" key="3">
    <source>
        <dbReference type="ARBA" id="ARBA00023295"/>
    </source>
</evidence>
<protein>
    <submittedName>
        <fullName evidence="8">Aldolase-type tim barrel</fullName>
    </submittedName>
</protein>
<dbReference type="RefSeq" id="WP_067775923.1">
    <property type="nucleotide sequence ID" value="NZ_LIGX01000024.1"/>
</dbReference>
<dbReference type="InterPro" id="IPR048395">
    <property type="entry name" value="Glyco_hydro_31_C"/>
</dbReference>
<sequence length="793" mass="91664">MSETFTAWSRAEWVDPHTLELALPTNNLRIYFLDKGIVRLRYVSGAVFENIPSYGVDPEYEPDYPELAEEETAYALEVRTPRLIVRIRRADAGLEFIHRRTNTVLNRDAEGMGHRKIEWNGEEKVWVSKHLPEGEHVFGLGDKPWALNLRGRRFEMWGADYYAFKEGSDPLYKNIPFYMGLNRGVQYGIFFDNTMRSYFDIGVANPERLIFGADGGVMDYYFVCGKSAVDTVRLYTCLTGLPPLPPRWALGYHQSKWSYGSEEVVNALVAKLREQRIPCDCVHLDIHHMNQYQDLTWDRTKFPDPPGMISRLEEQGIKVVTIVNPGIKINPDNYVWRSGFERNVFCRRHDGALLEGSVWPGLCNFPDYTAPRTRAWWAHLFKRQIAEYGVRGIWTDMNEPVMFPDKTFPDDTRHDYDGYSCSHLKAHNVYGHCMARATREGMAQFAPDRRPFVLSRSGYAGMQRYAATWTGDCEADWDNLKMANLQCQRLAASGVSFCGSDAGGFLKHPTPELFCRWMQMAAFHGFFRNHSSGEFGGQEPWLFGEEILGYVRHAIEERYRLMPYIYTQFYKYSTQGIPVIRPLALQCEENPDTFWRSSEFFLGDDLYIVPVHHPGETGRFIYIPDGRWYSYWTDELAPRSLKETWVEAPLSRLPVFVRGGAVIPRWPVQQYMGELRNPPCMLDIWWAPNYEHSSSCFSDEGDGYGYLEGLYRYMTFNYIGGRDYFTLVRTDQGHKAFSLPVLMLRIHCLPAGARNIVFTVDGQPRDIRADGKGVYEAEIPVCFTRIEVSFTRE</sequence>
<dbReference type="SUPFAM" id="SSF51011">
    <property type="entry name" value="Glycosyl hydrolase domain"/>
    <property type="match status" value="1"/>
</dbReference>
<evidence type="ECO:0000256" key="4">
    <source>
        <dbReference type="RuleBase" id="RU361185"/>
    </source>
</evidence>
<keyword evidence="3 4" id="KW-0326">Glycosidase</keyword>
<dbReference type="Gene3D" id="2.60.40.1760">
    <property type="entry name" value="glycosyl hydrolase (family 31)"/>
    <property type="match status" value="1"/>
</dbReference>
<comment type="similarity">
    <text evidence="1 4">Belongs to the glycosyl hydrolase 31 family.</text>
</comment>
<dbReference type="GO" id="GO:0005975">
    <property type="term" value="P:carbohydrate metabolic process"/>
    <property type="evidence" value="ECO:0007669"/>
    <property type="project" value="InterPro"/>
</dbReference>
<evidence type="ECO:0000313" key="8">
    <source>
        <dbReference type="EMBL" id="SEH98394.1"/>
    </source>
</evidence>
<dbReference type="Gene3D" id="3.20.20.80">
    <property type="entry name" value="Glycosidases"/>
    <property type="match status" value="1"/>
</dbReference>
<dbReference type="PANTHER" id="PTHR22762:SF120">
    <property type="entry name" value="HETEROGLYCAN GLUCOSIDASE 1"/>
    <property type="match status" value="1"/>
</dbReference>
<dbReference type="STRING" id="1679444.PYTT_2292"/>
<dbReference type="InterPro" id="IPR000322">
    <property type="entry name" value="Glyco_hydro_31_TIM"/>
</dbReference>
<dbReference type="PROSITE" id="PS00129">
    <property type="entry name" value="GLYCOSYL_HYDROL_F31_1"/>
    <property type="match status" value="1"/>
</dbReference>
<dbReference type="CDD" id="cd06604">
    <property type="entry name" value="GH31_glucosidase_II_MalA"/>
    <property type="match status" value="1"/>
</dbReference>
<dbReference type="InterPro" id="IPR013780">
    <property type="entry name" value="Glyco_hydro_b"/>
</dbReference>
<evidence type="ECO:0000259" key="6">
    <source>
        <dbReference type="Pfam" id="PF13802"/>
    </source>
</evidence>
<dbReference type="GO" id="GO:0030246">
    <property type="term" value="F:carbohydrate binding"/>
    <property type="evidence" value="ECO:0007669"/>
    <property type="project" value="InterPro"/>
</dbReference>
<dbReference type="InterPro" id="IPR030458">
    <property type="entry name" value="Glyco_hydro_31_AS"/>
</dbReference>
<feature type="domain" description="Glycoside hydrolase family 31 N-terminal" evidence="6">
    <location>
        <begin position="28"/>
        <end position="200"/>
    </location>
</feature>
<dbReference type="Pfam" id="PF13802">
    <property type="entry name" value="Gal_mutarotas_2"/>
    <property type="match status" value="1"/>
</dbReference>
<feature type="domain" description="Glycoside hydrolase family 31 TIM barrel" evidence="5">
    <location>
        <begin position="242"/>
        <end position="568"/>
    </location>
</feature>
<dbReference type="SUPFAM" id="SSF51445">
    <property type="entry name" value="(Trans)glycosidases"/>
    <property type="match status" value="1"/>
</dbReference>
<accession>A0A1C7PC60</accession>
<dbReference type="CDD" id="cd14752">
    <property type="entry name" value="GH31_N"/>
    <property type="match status" value="1"/>
</dbReference>
<dbReference type="Pfam" id="PF01055">
    <property type="entry name" value="Glyco_hydro_31_2nd"/>
    <property type="match status" value="1"/>
</dbReference>
<evidence type="ECO:0000259" key="7">
    <source>
        <dbReference type="Pfam" id="PF21365"/>
    </source>
</evidence>
<dbReference type="PATRIC" id="fig|1679444.3.peg.619"/>
<dbReference type="KEGG" id="agl:PYTT_2292"/>
<dbReference type="Proteomes" id="UP000176204">
    <property type="component" value="Chromosome I"/>
</dbReference>
<dbReference type="OrthoDB" id="176168at2"/>
<feature type="domain" description="Glycosyl hydrolase family 31 C-terminal" evidence="7">
    <location>
        <begin position="576"/>
        <end position="663"/>
    </location>
</feature>
<reference evidence="9" key="1">
    <citation type="submission" date="2016-09" db="EMBL/GenBank/DDBJ databases">
        <authorList>
            <person name="Koehorst J."/>
        </authorList>
    </citation>
    <scope>NUCLEOTIDE SEQUENCE [LARGE SCALE GENOMIC DNA]</scope>
</reference>
<dbReference type="InterPro" id="IPR017853">
    <property type="entry name" value="GH"/>
</dbReference>
<dbReference type="Gene3D" id="2.60.40.1180">
    <property type="entry name" value="Golgi alpha-mannosidase II"/>
    <property type="match status" value="2"/>
</dbReference>
<dbReference type="AlphaFoldDB" id="A0A1C7PC60"/>
<dbReference type="InterPro" id="IPR025887">
    <property type="entry name" value="Glyco_hydro_31_N_dom"/>
</dbReference>
<name>A0A1C7PC60_9BACT</name>
<evidence type="ECO:0000256" key="2">
    <source>
        <dbReference type="ARBA" id="ARBA00022801"/>
    </source>
</evidence>
<proteinExistence type="inferred from homology"/>